<dbReference type="EMBL" id="JARACI010001052">
    <property type="protein sequence ID" value="MDD9207145.1"/>
    <property type="molecule type" value="Genomic_DNA"/>
</dbReference>
<feature type="region of interest" description="Disordered" evidence="1">
    <location>
        <begin position="126"/>
        <end position="150"/>
    </location>
</feature>
<dbReference type="InterPro" id="IPR036388">
    <property type="entry name" value="WH-like_DNA-bd_sf"/>
</dbReference>
<feature type="domain" description="HTH iclR-type" evidence="2">
    <location>
        <begin position="20"/>
        <end position="63"/>
    </location>
</feature>
<evidence type="ECO:0000313" key="4">
    <source>
        <dbReference type="Proteomes" id="UP001165561"/>
    </source>
</evidence>
<dbReference type="Gene3D" id="1.10.10.10">
    <property type="entry name" value="Winged helix-like DNA-binding domain superfamily/Winged helix DNA-binding domain"/>
    <property type="match status" value="1"/>
</dbReference>
<feature type="compositionally biased region" description="Low complexity" evidence="1">
    <location>
        <begin position="246"/>
        <end position="256"/>
    </location>
</feature>
<proteinExistence type="predicted"/>
<dbReference type="Pfam" id="PF09339">
    <property type="entry name" value="HTH_IclR"/>
    <property type="match status" value="1"/>
</dbReference>
<keyword evidence="4" id="KW-1185">Reference proteome</keyword>
<protein>
    <submittedName>
        <fullName evidence="3">Helix-turn-helix domain-containing protein</fullName>
    </submittedName>
</protein>
<name>A0ABT5U172_9MICO</name>
<dbReference type="InterPro" id="IPR005471">
    <property type="entry name" value="Tscrpt_reg_IclR_N"/>
</dbReference>
<sequence>MGPRPSRTDERDQLSAARRAVLDVLLEAQEPVTVTQVAEWLGQHANTVREHLEALTRMRMVSRTQVPPQGRGRPASLYRVTPEASAGGAEYAVLAEVLVSYLAETWPDGAEQRAHALAAGRSWGRSMIDRQMDRPPARRGSAQPEPEEDPLTRVRQTFAQAGFDPAERSAGDVRTLLLRRCPVLALAGRHPEVVCTAHLGMAQELLARRGVDREQVSLEAFAEPGACLLHMRSAQAEDDLTGTDEVPPSRVPRGPVGAAAALAHEDDGR</sequence>
<evidence type="ECO:0000313" key="3">
    <source>
        <dbReference type="EMBL" id="MDD9207145.1"/>
    </source>
</evidence>
<reference evidence="3" key="1">
    <citation type="submission" date="2023-02" db="EMBL/GenBank/DDBJ databases">
        <title>Georgenia sp.10Sc9-8, isolated from a soil sample collected from the Taklamakan desert.</title>
        <authorList>
            <person name="Liu S."/>
        </authorList>
    </citation>
    <scope>NUCLEOTIDE SEQUENCE</scope>
    <source>
        <strain evidence="3">10Sc9-8</strain>
    </source>
</reference>
<accession>A0ABT5U172</accession>
<organism evidence="3 4">
    <name type="scientific">Georgenia halotolerans</name>
    <dbReference type="NCBI Taxonomy" id="3028317"/>
    <lineage>
        <taxon>Bacteria</taxon>
        <taxon>Bacillati</taxon>
        <taxon>Actinomycetota</taxon>
        <taxon>Actinomycetes</taxon>
        <taxon>Micrococcales</taxon>
        <taxon>Bogoriellaceae</taxon>
        <taxon>Georgenia</taxon>
    </lineage>
</organism>
<feature type="region of interest" description="Disordered" evidence="1">
    <location>
        <begin position="234"/>
        <end position="256"/>
    </location>
</feature>
<feature type="compositionally biased region" description="Basic and acidic residues" evidence="1">
    <location>
        <begin position="127"/>
        <end position="136"/>
    </location>
</feature>
<dbReference type="SUPFAM" id="SSF46785">
    <property type="entry name" value="Winged helix' DNA-binding domain"/>
    <property type="match status" value="1"/>
</dbReference>
<comment type="caution">
    <text evidence="3">The sequence shown here is derived from an EMBL/GenBank/DDBJ whole genome shotgun (WGS) entry which is preliminary data.</text>
</comment>
<dbReference type="Proteomes" id="UP001165561">
    <property type="component" value="Unassembled WGS sequence"/>
</dbReference>
<dbReference type="InterPro" id="IPR036390">
    <property type="entry name" value="WH_DNA-bd_sf"/>
</dbReference>
<evidence type="ECO:0000259" key="2">
    <source>
        <dbReference type="Pfam" id="PF09339"/>
    </source>
</evidence>
<evidence type="ECO:0000256" key="1">
    <source>
        <dbReference type="SAM" id="MobiDB-lite"/>
    </source>
</evidence>
<gene>
    <name evidence="3" type="ORF">PU560_11815</name>
</gene>